<protein>
    <submittedName>
        <fullName evidence="2">Rhombotarget A</fullName>
    </submittedName>
</protein>
<dbReference type="AlphaFoldDB" id="A0A1C3CX23"/>
<name>A0A1C3CX23_9GAMM</name>
<comment type="caution">
    <text evidence="2">The sequence shown here is derived from an EMBL/GenBank/DDBJ whole genome shotgun (WGS) entry which is preliminary data.</text>
</comment>
<reference evidence="2 3" key="1">
    <citation type="submission" date="2016-07" db="EMBL/GenBank/DDBJ databases">
        <title>Acinetobacter sp. ANC 4603.</title>
        <authorList>
            <person name="Radolfova-Krizova L."/>
            <person name="Nemec A."/>
        </authorList>
    </citation>
    <scope>NUCLEOTIDE SEQUENCE [LARGE SCALE GENOMIC DNA]</scope>
    <source>
        <strain evidence="2 3">ANC 4603</strain>
    </source>
</reference>
<dbReference type="EMBL" id="MBDL01000009">
    <property type="protein sequence ID" value="ODA13223.1"/>
    <property type="molecule type" value="Genomic_DNA"/>
</dbReference>
<sequence>MLKQSIGIGMLFFAGHAYSAEIAVTTTEDIVKDDKECSLREAVDYLNIDEKSRPEAGYMGCGGKNALAIIVLEKNKVYKLEKKIELKASMNIKTLYDSAVTEDAVSGLNNAIIEMSGQDQIFHIDNNDNSSIRVSIKEITFQGCGKNVCAEKGGIIFNNENLTLESVKLKNGFANFGGAIYNVGLSSDVTIASSSIELRNVLVENNQAVDGGAIYTLAPSFKIYNSVFKGNTSTSGRAIVYTLNGIADTSKLTFPSRLNIIASSTFFKNNGFAVNVKNGIGLNNLSIIQNAGGVAFDVTNDHGYVANSVIVGNGTASSVKDCQIENASTDKSILFNNLVSQADCPVGASSNANTIVENPKLLAGDDEATCKNLFEDGAALFCPYATPEKAFLGYLRPRILLTYVDVFSSPILNKGQTKSSENKNFVYCEASDQRGTARLDNDIWCDRGAIEVTVPTSIGKLGQDIKPGQIAKFNILASLGDSDLLPKEQCNAEVGPNPAGTPWQDGCLRIKQRNTVSKGRTELNLDGDLAYTPNGNWHGADDFEIQVITSSTRFNQEVETKYINVAVTIFQEPDNTMESKTVETSGGSFGLYGLITLFGLLGLRRFK</sequence>
<keyword evidence="3" id="KW-1185">Reference proteome</keyword>
<dbReference type="SUPFAM" id="SSF51126">
    <property type="entry name" value="Pectin lyase-like"/>
    <property type="match status" value="1"/>
</dbReference>
<dbReference type="NCBIfam" id="TIGR04214">
    <property type="entry name" value="CSLREA_Nterm"/>
    <property type="match status" value="1"/>
</dbReference>
<dbReference type="InterPro" id="IPR011050">
    <property type="entry name" value="Pectin_lyase_fold/virulence"/>
</dbReference>
<proteinExistence type="predicted"/>
<feature type="chain" id="PRO_5008671725" evidence="1">
    <location>
        <begin position="20"/>
        <end position="607"/>
    </location>
</feature>
<dbReference type="NCBIfam" id="TIGR04212">
    <property type="entry name" value="GlyGly_RbtA"/>
    <property type="match status" value="1"/>
</dbReference>
<accession>A0A1C3CX23</accession>
<feature type="signal peptide" evidence="1">
    <location>
        <begin position="1"/>
        <end position="19"/>
    </location>
</feature>
<dbReference type="RefSeq" id="WP_068887353.1">
    <property type="nucleotide sequence ID" value="NZ_CBCRUU010000002.1"/>
</dbReference>
<dbReference type="STRING" id="1891224.BBP83_07200"/>
<evidence type="ECO:0000313" key="2">
    <source>
        <dbReference type="EMBL" id="ODA13223.1"/>
    </source>
</evidence>
<keyword evidence="1" id="KW-0732">Signal</keyword>
<evidence type="ECO:0000256" key="1">
    <source>
        <dbReference type="SAM" id="SignalP"/>
    </source>
</evidence>
<evidence type="ECO:0000313" key="3">
    <source>
        <dbReference type="Proteomes" id="UP000186553"/>
    </source>
</evidence>
<dbReference type="Proteomes" id="UP000186553">
    <property type="component" value="Unassembled WGS sequence"/>
</dbReference>
<dbReference type="OrthoDB" id="6712914at2"/>
<gene>
    <name evidence="2" type="ORF">BBP83_07200</name>
</gene>
<organism evidence="2 3">
    <name type="scientific">Acinetobacter celticus</name>
    <dbReference type="NCBI Taxonomy" id="1891224"/>
    <lineage>
        <taxon>Bacteria</taxon>
        <taxon>Pseudomonadati</taxon>
        <taxon>Pseudomonadota</taxon>
        <taxon>Gammaproteobacteria</taxon>
        <taxon>Moraxellales</taxon>
        <taxon>Moraxellaceae</taxon>
        <taxon>Acinetobacter</taxon>
    </lineage>
</organism>
<dbReference type="InterPro" id="IPR026457">
    <property type="entry name" value="CSLREA_Nterm"/>
</dbReference>
<dbReference type="InterPro" id="IPR026454">
    <property type="entry name" value="Rhombotarget_A"/>
</dbReference>